<evidence type="ECO:0000313" key="3">
    <source>
        <dbReference type="Proteomes" id="UP001189429"/>
    </source>
</evidence>
<protein>
    <submittedName>
        <fullName evidence="2">Uncharacterized protein</fullName>
    </submittedName>
</protein>
<sequence>MADRAADARAGAPLAPPGTVSEEAPPERRAAPAAPGQDALRRAGAAEAPPGALSPVGSAGGGRPSCGSRGSAASFLPGILRRRSSGSSSCSSVGRWRASAGSGSRRASLGSGATVASDGASPRAAASRVVSQGLPRRRDSRVLSRARLQRAFTTGCDDHSPDTSPMGLPVRRVRSGEDLGGVAAAGSQSSPLWGRFQRSLSPKWRGTDDVRAARSKMSRVRSMFRFGSSPGCPDSPTSPDVDCHGADRGVLATLGKRVGFFSPARNSIHEVTPYATKYGIHPDFFDFTRRGDKRLTDQGIVEQMRRKDEGLDPLKLDDSSP</sequence>
<evidence type="ECO:0000256" key="1">
    <source>
        <dbReference type="SAM" id="MobiDB-lite"/>
    </source>
</evidence>
<reference evidence="2" key="1">
    <citation type="submission" date="2023-10" db="EMBL/GenBank/DDBJ databases">
        <authorList>
            <person name="Chen Y."/>
            <person name="Shah S."/>
            <person name="Dougan E. K."/>
            <person name="Thang M."/>
            <person name="Chan C."/>
        </authorList>
    </citation>
    <scope>NUCLEOTIDE SEQUENCE [LARGE SCALE GENOMIC DNA]</scope>
</reference>
<comment type="caution">
    <text evidence="2">The sequence shown here is derived from an EMBL/GenBank/DDBJ whole genome shotgun (WGS) entry which is preliminary data.</text>
</comment>
<feature type="compositionally biased region" description="Low complexity" evidence="1">
    <location>
        <begin position="85"/>
        <end position="113"/>
    </location>
</feature>
<keyword evidence="3" id="KW-1185">Reference proteome</keyword>
<proteinExistence type="predicted"/>
<feature type="compositionally biased region" description="Low complexity" evidence="1">
    <location>
        <begin position="42"/>
        <end position="53"/>
    </location>
</feature>
<feature type="compositionally biased region" description="Basic and acidic residues" evidence="1">
    <location>
        <begin position="303"/>
        <end position="321"/>
    </location>
</feature>
<gene>
    <name evidence="2" type="ORF">PCOR1329_LOCUS9017</name>
</gene>
<organism evidence="2 3">
    <name type="scientific">Prorocentrum cordatum</name>
    <dbReference type="NCBI Taxonomy" id="2364126"/>
    <lineage>
        <taxon>Eukaryota</taxon>
        <taxon>Sar</taxon>
        <taxon>Alveolata</taxon>
        <taxon>Dinophyceae</taxon>
        <taxon>Prorocentrales</taxon>
        <taxon>Prorocentraceae</taxon>
        <taxon>Prorocentrum</taxon>
    </lineage>
</organism>
<accession>A0ABN9QCQ8</accession>
<feature type="compositionally biased region" description="Low complexity" evidence="1">
    <location>
        <begin position="120"/>
        <end position="131"/>
    </location>
</feature>
<dbReference type="Proteomes" id="UP001189429">
    <property type="component" value="Unassembled WGS sequence"/>
</dbReference>
<dbReference type="EMBL" id="CAUYUJ010002492">
    <property type="protein sequence ID" value="CAK0801019.1"/>
    <property type="molecule type" value="Genomic_DNA"/>
</dbReference>
<feature type="compositionally biased region" description="Low complexity" evidence="1">
    <location>
        <begin position="65"/>
        <end position="74"/>
    </location>
</feature>
<name>A0ABN9QCQ8_9DINO</name>
<feature type="region of interest" description="Disordered" evidence="1">
    <location>
        <begin position="1"/>
        <end position="140"/>
    </location>
</feature>
<feature type="region of interest" description="Disordered" evidence="1">
    <location>
        <begin position="298"/>
        <end position="321"/>
    </location>
</feature>
<evidence type="ECO:0000313" key="2">
    <source>
        <dbReference type="EMBL" id="CAK0801019.1"/>
    </source>
</evidence>